<dbReference type="Proteomes" id="UP000828390">
    <property type="component" value="Unassembled WGS sequence"/>
</dbReference>
<keyword evidence="2" id="KW-1185">Reference proteome</keyword>
<dbReference type="AlphaFoldDB" id="A0A9D4BYE2"/>
<evidence type="ECO:0000313" key="2">
    <source>
        <dbReference type="Proteomes" id="UP000828390"/>
    </source>
</evidence>
<protein>
    <submittedName>
        <fullName evidence="1">Uncharacterized protein</fullName>
    </submittedName>
</protein>
<comment type="caution">
    <text evidence="1">The sequence shown here is derived from an EMBL/GenBank/DDBJ whole genome shotgun (WGS) entry which is preliminary data.</text>
</comment>
<gene>
    <name evidence="1" type="ORF">DPMN_073060</name>
</gene>
<reference evidence="1" key="2">
    <citation type="submission" date="2020-11" db="EMBL/GenBank/DDBJ databases">
        <authorList>
            <person name="McCartney M.A."/>
            <person name="Auch B."/>
            <person name="Kono T."/>
            <person name="Mallez S."/>
            <person name="Becker A."/>
            <person name="Gohl D.M."/>
            <person name="Silverstein K.A.T."/>
            <person name="Koren S."/>
            <person name="Bechman K.B."/>
            <person name="Herman A."/>
            <person name="Abrahante J.E."/>
            <person name="Garbe J."/>
        </authorList>
    </citation>
    <scope>NUCLEOTIDE SEQUENCE</scope>
    <source>
        <strain evidence="1">Duluth1</strain>
        <tissue evidence="1">Whole animal</tissue>
    </source>
</reference>
<reference evidence="1" key="1">
    <citation type="journal article" date="2019" name="bioRxiv">
        <title>The Genome of the Zebra Mussel, Dreissena polymorpha: A Resource for Invasive Species Research.</title>
        <authorList>
            <person name="McCartney M.A."/>
            <person name="Auch B."/>
            <person name="Kono T."/>
            <person name="Mallez S."/>
            <person name="Zhang Y."/>
            <person name="Obille A."/>
            <person name="Becker A."/>
            <person name="Abrahante J.E."/>
            <person name="Garbe J."/>
            <person name="Badalamenti J.P."/>
            <person name="Herman A."/>
            <person name="Mangelson H."/>
            <person name="Liachko I."/>
            <person name="Sullivan S."/>
            <person name="Sone E.D."/>
            <person name="Koren S."/>
            <person name="Silverstein K.A.T."/>
            <person name="Beckman K.B."/>
            <person name="Gohl D.M."/>
        </authorList>
    </citation>
    <scope>NUCLEOTIDE SEQUENCE</scope>
    <source>
        <strain evidence="1">Duluth1</strain>
        <tissue evidence="1">Whole animal</tissue>
    </source>
</reference>
<dbReference type="EMBL" id="JAIWYP010000014">
    <property type="protein sequence ID" value="KAH3713273.1"/>
    <property type="molecule type" value="Genomic_DNA"/>
</dbReference>
<evidence type="ECO:0000313" key="1">
    <source>
        <dbReference type="EMBL" id="KAH3713273.1"/>
    </source>
</evidence>
<proteinExistence type="predicted"/>
<accession>A0A9D4BYE2</accession>
<sequence length="92" mass="10536">MISKARCCSRQIVLGGDRCICRQCPIFVSVFAAAGHFNYLRSAYYYLQQMSSIEETPQDVYRKFIDRVHVVCRSNQCCAGLQKVGILSLRKH</sequence>
<name>A0A9D4BYE2_DREPO</name>
<organism evidence="1 2">
    <name type="scientific">Dreissena polymorpha</name>
    <name type="common">Zebra mussel</name>
    <name type="synonym">Mytilus polymorpha</name>
    <dbReference type="NCBI Taxonomy" id="45954"/>
    <lineage>
        <taxon>Eukaryota</taxon>
        <taxon>Metazoa</taxon>
        <taxon>Spiralia</taxon>
        <taxon>Lophotrochozoa</taxon>
        <taxon>Mollusca</taxon>
        <taxon>Bivalvia</taxon>
        <taxon>Autobranchia</taxon>
        <taxon>Heteroconchia</taxon>
        <taxon>Euheterodonta</taxon>
        <taxon>Imparidentia</taxon>
        <taxon>Neoheterodontei</taxon>
        <taxon>Myida</taxon>
        <taxon>Dreissenoidea</taxon>
        <taxon>Dreissenidae</taxon>
        <taxon>Dreissena</taxon>
    </lineage>
</organism>